<proteinExistence type="predicted"/>
<dbReference type="Proteomes" id="UP001165960">
    <property type="component" value="Unassembled WGS sequence"/>
</dbReference>
<protein>
    <submittedName>
        <fullName evidence="1">Uncharacterized protein</fullName>
    </submittedName>
</protein>
<accession>A0ACC2RVH9</accession>
<organism evidence="1 2">
    <name type="scientific">Entomophthora muscae</name>
    <dbReference type="NCBI Taxonomy" id="34485"/>
    <lineage>
        <taxon>Eukaryota</taxon>
        <taxon>Fungi</taxon>
        <taxon>Fungi incertae sedis</taxon>
        <taxon>Zoopagomycota</taxon>
        <taxon>Entomophthoromycotina</taxon>
        <taxon>Entomophthoromycetes</taxon>
        <taxon>Entomophthorales</taxon>
        <taxon>Entomophthoraceae</taxon>
        <taxon>Entomophthora</taxon>
    </lineage>
</organism>
<gene>
    <name evidence="1" type="ORF">DSO57_1018760</name>
</gene>
<evidence type="ECO:0000313" key="1">
    <source>
        <dbReference type="EMBL" id="KAJ9054041.1"/>
    </source>
</evidence>
<sequence>MNHLIFSAVITAFLGIGGHQISFKPHRPFQEPTQEYYYKEPAQLNSLQLYSWPALVLPHSTMPMAVYIFRYYVLTYFACNFGQFNVHAKVFHWVLTVYLIVTLLTGFQVSNLAPYLAKVLPHILGIYTRFALCVGGWTFALLSLLHGRGFADWLLDPG</sequence>
<dbReference type="EMBL" id="QTSX02006472">
    <property type="protein sequence ID" value="KAJ9054041.1"/>
    <property type="molecule type" value="Genomic_DNA"/>
</dbReference>
<evidence type="ECO:0000313" key="2">
    <source>
        <dbReference type="Proteomes" id="UP001165960"/>
    </source>
</evidence>
<reference evidence="1" key="1">
    <citation type="submission" date="2022-04" db="EMBL/GenBank/DDBJ databases">
        <title>Genome of the entomopathogenic fungus Entomophthora muscae.</title>
        <authorList>
            <person name="Elya C."/>
            <person name="Lovett B.R."/>
            <person name="Lee E."/>
            <person name="Macias A.M."/>
            <person name="Hajek A.E."/>
            <person name="De Bivort B.L."/>
            <person name="Kasson M.T."/>
            <person name="De Fine Licht H.H."/>
            <person name="Stajich J.E."/>
        </authorList>
    </citation>
    <scope>NUCLEOTIDE SEQUENCE</scope>
    <source>
        <strain evidence="1">Berkeley</strain>
    </source>
</reference>
<name>A0ACC2RVH9_9FUNG</name>
<comment type="caution">
    <text evidence="1">The sequence shown here is derived from an EMBL/GenBank/DDBJ whole genome shotgun (WGS) entry which is preliminary data.</text>
</comment>
<keyword evidence="2" id="KW-1185">Reference proteome</keyword>